<sequence>MTNPSIHIRRRGFMLVISSPSGAGKTTVSRKLLAQETDLEMSVSVTTRPARPGEEDGKDYYFIDEGAFQGMVKSGLLLEHALVYGHHYATPKASIEKKLNQGIDILFDIDWQGTQQMKEISTGDIVSIFILPPSSQALEERLRSRGQDSEEIVHARMKKAADEISHWSEYDYIIINNQVDETVEQVSSILHAERLKRRRRVGLAEFVNFLRGEN</sequence>
<dbReference type="EMBL" id="CP133270">
    <property type="protein sequence ID" value="WVX67324.1"/>
    <property type="molecule type" value="Genomic_DNA"/>
</dbReference>
<keyword evidence="6 9" id="KW-0418">Kinase</keyword>
<proteinExistence type="inferred from homology"/>
<dbReference type="InterPro" id="IPR017665">
    <property type="entry name" value="Guanylate_kinase"/>
</dbReference>
<evidence type="ECO:0000256" key="2">
    <source>
        <dbReference type="ARBA" id="ARBA00012961"/>
    </source>
</evidence>
<evidence type="ECO:0000259" key="10">
    <source>
        <dbReference type="PROSITE" id="PS50052"/>
    </source>
</evidence>
<evidence type="ECO:0000256" key="1">
    <source>
        <dbReference type="ARBA" id="ARBA00005790"/>
    </source>
</evidence>
<keyword evidence="5 9" id="KW-0547">Nucleotide-binding</keyword>
<evidence type="ECO:0000256" key="5">
    <source>
        <dbReference type="ARBA" id="ARBA00022741"/>
    </source>
</evidence>
<dbReference type="InterPro" id="IPR020590">
    <property type="entry name" value="Guanylate_kinase_CS"/>
</dbReference>
<dbReference type="HAMAP" id="MF_00328">
    <property type="entry name" value="Guanylate_kinase"/>
    <property type="match status" value="1"/>
</dbReference>
<evidence type="ECO:0000256" key="6">
    <source>
        <dbReference type="ARBA" id="ARBA00022777"/>
    </source>
</evidence>
<dbReference type="Pfam" id="PF00625">
    <property type="entry name" value="Guanylate_kin"/>
    <property type="match status" value="1"/>
</dbReference>
<feature type="binding site" evidence="9">
    <location>
        <begin position="19"/>
        <end position="26"/>
    </location>
    <ligand>
        <name>ATP</name>
        <dbReference type="ChEBI" id="CHEBI:30616"/>
    </ligand>
</feature>
<dbReference type="InterPro" id="IPR008145">
    <property type="entry name" value="GK/Ca_channel_bsu"/>
</dbReference>
<organism evidence="11 12">
    <name type="scientific">Candidatus Bealeia paramacronuclearis</name>
    <dbReference type="NCBI Taxonomy" id="1921001"/>
    <lineage>
        <taxon>Bacteria</taxon>
        <taxon>Pseudomonadati</taxon>
        <taxon>Pseudomonadota</taxon>
        <taxon>Alphaproteobacteria</taxon>
        <taxon>Holosporales</taxon>
        <taxon>Holosporaceae</taxon>
        <taxon>Candidatus Bealeia</taxon>
    </lineage>
</organism>
<reference evidence="11 12" key="1">
    <citation type="journal article" date="2024" name="Environ. Microbiol.">
        <title>Novel evolutionary insights on the interactions of the Holosporales (Alphaproteobacteria) with eukaryotic hosts from comparative genomics.</title>
        <authorList>
            <person name="Giovannini M."/>
            <person name="Petroni G."/>
            <person name="Castelli M."/>
        </authorList>
    </citation>
    <scope>NUCLEOTIDE SEQUENCE [LARGE SCALE GENOMIC DNA]</scope>
    <source>
        <strain evidence="11 12">US_Bl 15I1</strain>
    </source>
</reference>
<keyword evidence="12" id="KW-1185">Reference proteome</keyword>
<keyword evidence="9" id="KW-0963">Cytoplasm</keyword>
<dbReference type="PROSITE" id="PS00856">
    <property type="entry name" value="GUANYLATE_KINASE_1"/>
    <property type="match status" value="1"/>
</dbReference>
<dbReference type="Gene3D" id="3.40.50.300">
    <property type="entry name" value="P-loop containing nucleotide triphosphate hydrolases"/>
    <property type="match status" value="1"/>
</dbReference>
<dbReference type="GO" id="GO:0016301">
    <property type="term" value="F:kinase activity"/>
    <property type="evidence" value="ECO:0007669"/>
    <property type="project" value="UniProtKB-KW"/>
</dbReference>
<dbReference type="EC" id="2.7.4.8" evidence="2 9"/>
<dbReference type="NCBIfam" id="TIGR03263">
    <property type="entry name" value="guanyl_kin"/>
    <property type="match status" value="1"/>
</dbReference>
<evidence type="ECO:0000256" key="4">
    <source>
        <dbReference type="ARBA" id="ARBA00022679"/>
    </source>
</evidence>
<comment type="function">
    <text evidence="9">Essential for recycling GMP and indirectly, cGMP.</text>
</comment>
<dbReference type="PANTHER" id="PTHR23117:SF13">
    <property type="entry name" value="GUANYLATE KINASE"/>
    <property type="match status" value="1"/>
</dbReference>
<comment type="catalytic activity">
    <reaction evidence="9">
        <text>GMP + ATP = GDP + ADP</text>
        <dbReference type="Rhea" id="RHEA:20780"/>
        <dbReference type="ChEBI" id="CHEBI:30616"/>
        <dbReference type="ChEBI" id="CHEBI:58115"/>
        <dbReference type="ChEBI" id="CHEBI:58189"/>
        <dbReference type="ChEBI" id="CHEBI:456216"/>
        <dbReference type="EC" id="2.7.4.8"/>
    </reaction>
</comment>
<dbReference type="Gene3D" id="3.30.63.10">
    <property type="entry name" value="Guanylate Kinase phosphate binding domain"/>
    <property type="match status" value="1"/>
</dbReference>
<dbReference type="SUPFAM" id="SSF52540">
    <property type="entry name" value="P-loop containing nucleoside triphosphate hydrolases"/>
    <property type="match status" value="1"/>
</dbReference>
<name>A0ABZ2C4J7_9PROT</name>
<dbReference type="InterPro" id="IPR008144">
    <property type="entry name" value="Guanylate_kin-like_dom"/>
</dbReference>
<evidence type="ECO:0000313" key="11">
    <source>
        <dbReference type="EMBL" id="WVX67324.1"/>
    </source>
</evidence>
<dbReference type="CDD" id="cd00071">
    <property type="entry name" value="GMPK"/>
    <property type="match status" value="1"/>
</dbReference>
<evidence type="ECO:0000313" key="12">
    <source>
        <dbReference type="Proteomes" id="UP001330434"/>
    </source>
</evidence>
<comment type="similarity">
    <text evidence="1 9">Belongs to the guanylate kinase family.</text>
</comment>
<evidence type="ECO:0000256" key="3">
    <source>
        <dbReference type="ARBA" id="ARBA00016296"/>
    </source>
</evidence>
<keyword evidence="7 9" id="KW-0067">ATP-binding</keyword>
<evidence type="ECO:0000256" key="7">
    <source>
        <dbReference type="ARBA" id="ARBA00022840"/>
    </source>
</evidence>
<dbReference type="Proteomes" id="UP001330434">
    <property type="component" value="Chromosome"/>
</dbReference>
<protein>
    <recommendedName>
        <fullName evidence="3 9">Guanylate kinase</fullName>
        <ecNumber evidence="2 9">2.7.4.8</ecNumber>
    </recommendedName>
    <alternativeName>
        <fullName evidence="8 9">GMP kinase</fullName>
    </alternativeName>
</protein>
<evidence type="ECO:0000256" key="8">
    <source>
        <dbReference type="ARBA" id="ARBA00030128"/>
    </source>
</evidence>
<dbReference type="RefSeq" id="WP_331256094.1">
    <property type="nucleotide sequence ID" value="NZ_CP133270.1"/>
</dbReference>
<dbReference type="PROSITE" id="PS50052">
    <property type="entry name" value="GUANYLATE_KINASE_2"/>
    <property type="match status" value="1"/>
</dbReference>
<dbReference type="PANTHER" id="PTHR23117">
    <property type="entry name" value="GUANYLATE KINASE-RELATED"/>
    <property type="match status" value="1"/>
</dbReference>
<evidence type="ECO:0000256" key="9">
    <source>
        <dbReference type="HAMAP-Rule" id="MF_00328"/>
    </source>
</evidence>
<gene>
    <name evidence="9" type="primary">gmk</name>
    <name evidence="11" type="ORF">Bealeia1_01523</name>
</gene>
<feature type="domain" description="Guanylate kinase-like" evidence="10">
    <location>
        <begin position="12"/>
        <end position="191"/>
    </location>
</feature>
<accession>A0ABZ2C4J7</accession>
<dbReference type="InterPro" id="IPR027417">
    <property type="entry name" value="P-loop_NTPase"/>
</dbReference>
<dbReference type="SMART" id="SM00072">
    <property type="entry name" value="GuKc"/>
    <property type="match status" value="1"/>
</dbReference>
<comment type="subcellular location">
    <subcellularLocation>
        <location evidence="9">Cytoplasm</location>
    </subcellularLocation>
</comment>
<keyword evidence="4 9" id="KW-0808">Transferase</keyword>